<name>Q0ASL9_MARMM</name>
<accession>Q0ASL9</accession>
<dbReference type="HOGENOM" id="CLU_1609133_0_0_5"/>
<sequence length="166" mass="18173">MFSGRKTAEKLREEIRSADAAVGEAMSALVTGDTDAARKALSQAPKTHFVDMGWKVGLASAMIELKAGKRKPGLQKLIAVCSRLDDTSLSRDDKNYLRLYALYRSSEASKDGRAPVEMRVLVEDFRFDHTLVTPLLRKDFPLKTVDDEDAPPPPPPPPPPVPTDAG</sequence>
<dbReference type="RefSeq" id="WP_011642365.1">
    <property type="nucleotide sequence ID" value="NC_008347.1"/>
</dbReference>
<protein>
    <submittedName>
        <fullName evidence="2">Uncharacterized protein</fullName>
    </submittedName>
</protein>
<dbReference type="EMBL" id="CP000449">
    <property type="protein sequence ID" value="ABI64718.1"/>
    <property type="molecule type" value="Genomic_DNA"/>
</dbReference>
<evidence type="ECO:0000313" key="2">
    <source>
        <dbReference type="EMBL" id="ABI64718.1"/>
    </source>
</evidence>
<dbReference type="Proteomes" id="UP000001964">
    <property type="component" value="Chromosome"/>
</dbReference>
<gene>
    <name evidence="2" type="ordered locus">Mmar10_0425</name>
</gene>
<reference evidence="2 3" key="1">
    <citation type="submission" date="2006-08" db="EMBL/GenBank/DDBJ databases">
        <title>Complete sequence of Maricaulis maris MCS10.</title>
        <authorList>
            <consortium name="US DOE Joint Genome Institute"/>
            <person name="Copeland A."/>
            <person name="Lucas S."/>
            <person name="Lapidus A."/>
            <person name="Barry K."/>
            <person name="Detter J.C."/>
            <person name="Glavina del Rio T."/>
            <person name="Hammon N."/>
            <person name="Israni S."/>
            <person name="Dalin E."/>
            <person name="Tice H."/>
            <person name="Pitluck S."/>
            <person name="Saunders E."/>
            <person name="Brettin T."/>
            <person name="Bruce D."/>
            <person name="Han C."/>
            <person name="Tapia R."/>
            <person name="Gilna P."/>
            <person name="Schmutz J."/>
            <person name="Larimer F."/>
            <person name="Land M."/>
            <person name="Hauser L."/>
            <person name="Kyrpides N."/>
            <person name="Mikhailova N."/>
            <person name="Viollier P."/>
            <person name="Stephens C."/>
            <person name="Richardson P."/>
        </authorList>
    </citation>
    <scope>NUCLEOTIDE SEQUENCE [LARGE SCALE GENOMIC DNA]</scope>
    <source>
        <strain evidence="2 3">MCS10</strain>
    </source>
</reference>
<dbReference type="eggNOG" id="ENOG5033Y79">
    <property type="taxonomic scope" value="Bacteria"/>
</dbReference>
<keyword evidence="3" id="KW-1185">Reference proteome</keyword>
<dbReference type="STRING" id="394221.Mmar10_0425"/>
<proteinExistence type="predicted"/>
<dbReference type="KEGG" id="mmr:Mmar10_0425"/>
<dbReference type="AlphaFoldDB" id="Q0ASL9"/>
<feature type="region of interest" description="Disordered" evidence="1">
    <location>
        <begin position="142"/>
        <end position="166"/>
    </location>
</feature>
<evidence type="ECO:0000256" key="1">
    <source>
        <dbReference type="SAM" id="MobiDB-lite"/>
    </source>
</evidence>
<feature type="compositionally biased region" description="Pro residues" evidence="1">
    <location>
        <begin position="151"/>
        <end position="166"/>
    </location>
</feature>
<evidence type="ECO:0000313" key="3">
    <source>
        <dbReference type="Proteomes" id="UP000001964"/>
    </source>
</evidence>
<organism evidence="2 3">
    <name type="scientific">Maricaulis maris (strain MCS10)</name>
    <name type="common">Caulobacter maris</name>
    <dbReference type="NCBI Taxonomy" id="394221"/>
    <lineage>
        <taxon>Bacteria</taxon>
        <taxon>Pseudomonadati</taxon>
        <taxon>Pseudomonadota</taxon>
        <taxon>Alphaproteobacteria</taxon>
        <taxon>Maricaulales</taxon>
        <taxon>Maricaulaceae</taxon>
        <taxon>Maricaulis</taxon>
    </lineage>
</organism>